<dbReference type="Pfam" id="PF00595">
    <property type="entry name" value="PDZ"/>
    <property type="match status" value="1"/>
</dbReference>
<reference evidence="4 5" key="1">
    <citation type="submission" date="2017-09" db="EMBL/GenBank/DDBJ databases">
        <title>Depth-based differentiation of microbial function through sediment-hosted aquifers and enrichment of novel symbionts in the deep terrestrial subsurface.</title>
        <authorList>
            <person name="Probst A.J."/>
            <person name="Ladd B."/>
            <person name="Jarett J.K."/>
            <person name="Geller-Mcgrath D.E."/>
            <person name="Sieber C.M."/>
            <person name="Emerson J.B."/>
            <person name="Anantharaman K."/>
            <person name="Thomas B.C."/>
            <person name="Malmstrom R."/>
            <person name="Stieglmeier M."/>
            <person name="Klingl A."/>
            <person name="Woyke T."/>
            <person name="Ryan C.M."/>
            <person name="Banfield J.F."/>
        </authorList>
    </citation>
    <scope>NUCLEOTIDE SEQUENCE [LARGE SCALE GENOMIC DNA]</scope>
    <source>
        <strain evidence="4">CG07_land_8_20_14_0_80_42_15</strain>
    </source>
</reference>
<gene>
    <name evidence="4" type="ORF">COS99_02265</name>
</gene>
<dbReference type="InterPro" id="IPR036034">
    <property type="entry name" value="PDZ_sf"/>
</dbReference>
<evidence type="ECO:0000256" key="1">
    <source>
        <dbReference type="PROSITE-ProRule" id="PRU00339"/>
    </source>
</evidence>
<dbReference type="AlphaFoldDB" id="A0A2J0L1Q1"/>
<keyword evidence="2" id="KW-0732">Signal</keyword>
<dbReference type="Gene3D" id="2.30.42.10">
    <property type="match status" value="2"/>
</dbReference>
<evidence type="ECO:0000313" key="5">
    <source>
        <dbReference type="Proteomes" id="UP000230052"/>
    </source>
</evidence>
<feature type="chain" id="PRO_5014453188" description="PDZ domain-containing protein" evidence="2">
    <location>
        <begin position="23"/>
        <end position="324"/>
    </location>
</feature>
<evidence type="ECO:0000259" key="3">
    <source>
        <dbReference type="PROSITE" id="PS50106"/>
    </source>
</evidence>
<feature type="repeat" description="TPR" evidence="1">
    <location>
        <begin position="70"/>
        <end position="103"/>
    </location>
</feature>
<dbReference type="SUPFAM" id="SSF50156">
    <property type="entry name" value="PDZ domain-like"/>
    <property type="match status" value="2"/>
</dbReference>
<protein>
    <recommendedName>
        <fullName evidence="3">PDZ domain-containing protein</fullName>
    </recommendedName>
</protein>
<dbReference type="PROSITE" id="PS50106">
    <property type="entry name" value="PDZ"/>
    <property type="match status" value="1"/>
</dbReference>
<keyword evidence="1" id="KW-0802">TPR repeat</keyword>
<sequence length="324" mass="36173">MKSKIFFICTSILFLAYGLAIADKVTLKDGTMLKGVIVEDYADRITLSTFEGEKSIMKSDATAIESDTIEDNILGLAAQYTDKSDFEKAYYYYEQAYKLNPGSKAARDGFTVSRQILFKKEQLLQQAEVKKWNMIQEFNRSKISGVDTIKKDNDAALKDSIGIKLEMEGTSPKVTEVLKGSPADSVGIMRGDKIIAIWSRLTGYLSKKDLLSRLLDPNQTELKLTIERAMAVTKEKPSVLTSAQDLVGATFVLQYEGITVENVISGGPADKAGLKPGDLVISVRGNFTRYMSLDMMYNIIKECKNKVDFVDRREVTVWKKTSIQ</sequence>
<dbReference type="Proteomes" id="UP000230052">
    <property type="component" value="Unassembled WGS sequence"/>
</dbReference>
<accession>A0A2J0L1Q1</accession>
<feature type="domain" description="PDZ" evidence="3">
    <location>
        <begin position="229"/>
        <end position="315"/>
    </location>
</feature>
<comment type="caution">
    <text evidence="4">The sequence shown here is derived from an EMBL/GenBank/DDBJ whole genome shotgun (WGS) entry which is preliminary data.</text>
</comment>
<evidence type="ECO:0000256" key="2">
    <source>
        <dbReference type="SAM" id="SignalP"/>
    </source>
</evidence>
<dbReference type="InterPro" id="IPR001478">
    <property type="entry name" value="PDZ"/>
</dbReference>
<dbReference type="PROSITE" id="PS50005">
    <property type="entry name" value="TPR"/>
    <property type="match status" value="1"/>
</dbReference>
<dbReference type="InterPro" id="IPR019734">
    <property type="entry name" value="TPR_rpt"/>
</dbReference>
<organism evidence="4 5">
    <name type="scientific">Candidatus Aquitaenariimonas noxiae</name>
    <dbReference type="NCBI Taxonomy" id="1974741"/>
    <lineage>
        <taxon>Bacteria</taxon>
        <taxon>Pseudomonadati</taxon>
        <taxon>Candidatus Omnitrophota</taxon>
        <taxon>Candidatus Aquitaenariimonas</taxon>
    </lineage>
</organism>
<dbReference type="EMBL" id="PEWV01000022">
    <property type="protein sequence ID" value="PIU42033.1"/>
    <property type="molecule type" value="Genomic_DNA"/>
</dbReference>
<feature type="signal peptide" evidence="2">
    <location>
        <begin position="1"/>
        <end position="22"/>
    </location>
</feature>
<proteinExistence type="predicted"/>
<name>A0A2J0L1Q1_9BACT</name>
<evidence type="ECO:0000313" key="4">
    <source>
        <dbReference type="EMBL" id="PIU42033.1"/>
    </source>
</evidence>
<dbReference type="SMART" id="SM00228">
    <property type="entry name" value="PDZ"/>
    <property type="match status" value="2"/>
</dbReference>